<comment type="caution">
    <text evidence="1">The sequence shown here is derived from an EMBL/GenBank/DDBJ whole genome shotgun (WGS) entry which is preliminary data.</text>
</comment>
<protein>
    <submittedName>
        <fullName evidence="1">Uncharacterized protein</fullName>
    </submittedName>
</protein>
<dbReference type="AlphaFoldDB" id="A0AAD6RV53"/>
<accession>A0AAD6RV53</accession>
<sequence length="143" mass="15836">MSLLVDGQAVARVSYFPAPQSYISPAFRARCSGVSGSRLSASAAITGDVVLGLDWAAVVREYLTRDGYRLNWSFDPWTFFTSGPHPPYIPNSLIALPVILAISSGGLHGPTPALFHIYQAIWRVFRWTIPALFRIYRFILCTS</sequence>
<organism evidence="1 2">
    <name type="scientific">Mycena alexandri</name>
    <dbReference type="NCBI Taxonomy" id="1745969"/>
    <lineage>
        <taxon>Eukaryota</taxon>
        <taxon>Fungi</taxon>
        <taxon>Dikarya</taxon>
        <taxon>Basidiomycota</taxon>
        <taxon>Agaricomycotina</taxon>
        <taxon>Agaricomycetes</taxon>
        <taxon>Agaricomycetidae</taxon>
        <taxon>Agaricales</taxon>
        <taxon>Marasmiineae</taxon>
        <taxon>Mycenaceae</taxon>
        <taxon>Mycena</taxon>
    </lineage>
</organism>
<evidence type="ECO:0000313" key="1">
    <source>
        <dbReference type="EMBL" id="KAJ7015751.1"/>
    </source>
</evidence>
<reference evidence="1" key="1">
    <citation type="submission" date="2023-03" db="EMBL/GenBank/DDBJ databases">
        <title>Massive genome expansion in bonnet fungi (Mycena s.s.) driven by repeated elements and novel gene families across ecological guilds.</title>
        <authorList>
            <consortium name="Lawrence Berkeley National Laboratory"/>
            <person name="Harder C.B."/>
            <person name="Miyauchi S."/>
            <person name="Viragh M."/>
            <person name="Kuo A."/>
            <person name="Thoen E."/>
            <person name="Andreopoulos B."/>
            <person name="Lu D."/>
            <person name="Skrede I."/>
            <person name="Drula E."/>
            <person name="Henrissat B."/>
            <person name="Morin E."/>
            <person name="Kohler A."/>
            <person name="Barry K."/>
            <person name="LaButti K."/>
            <person name="Morin E."/>
            <person name="Salamov A."/>
            <person name="Lipzen A."/>
            <person name="Mereny Z."/>
            <person name="Hegedus B."/>
            <person name="Baldrian P."/>
            <person name="Stursova M."/>
            <person name="Weitz H."/>
            <person name="Taylor A."/>
            <person name="Grigoriev I.V."/>
            <person name="Nagy L.G."/>
            <person name="Martin F."/>
            <person name="Kauserud H."/>
        </authorList>
    </citation>
    <scope>NUCLEOTIDE SEQUENCE</scope>
    <source>
        <strain evidence="1">CBHHK200</strain>
    </source>
</reference>
<proteinExistence type="predicted"/>
<gene>
    <name evidence="1" type="ORF">C8F04DRAFT_1409022</name>
</gene>
<keyword evidence="2" id="KW-1185">Reference proteome</keyword>
<name>A0AAD6RV53_9AGAR</name>
<evidence type="ECO:0000313" key="2">
    <source>
        <dbReference type="Proteomes" id="UP001218188"/>
    </source>
</evidence>
<dbReference type="Proteomes" id="UP001218188">
    <property type="component" value="Unassembled WGS sequence"/>
</dbReference>
<dbReference type="EMBL" id="JARJCM010000905">
    <property type="protein sequence ID" value="KAJ7015751.1"/>
    <property type="molecule type" value="Genomic_DNA"/>
</dbReference>